<name>A0ACC0CEW5_CATRO</name>
<protein>
    <submittedName>
        <fullName evidence="1">Uncharacterized protein</fullName>
    </submittedName>
</protein>
<proteinExistence type="predicted"/>
<reference evidence="2" key="1">
    <citation type="journal article" date="2023" name="Nat. Plants">
        <title>Single-cell RNA sequencing provides a high-resolution roadmap for understanding the multicellular compartmentation of specialized metabolism.</title>
        <authorList>
            <person name="Sun S."/>
            <person name="Shen X."/>
            <person name="Li Y."/>
            <person name="Li Y."/>
            <person name="Wang S."/>
            <person name="Li R."/>
            <person name="Zhang H."/>
            <person name="Shen G."/>
            <person name="Guo B."/>
            <person name="Wei J."/>
            <person name="Xu J."/>
            <person name="St-Pierre B."/>
            <person name="Chen S."/>
            <person name="Sun C."/>
        </authorList>
    </citation>
    <scope>NUCLEOTIDE SEQUENCE [LARGE SCALE GENOMIC DNA]</scope>
</reference>
<accession>A0ACC0CEW5</accession>
<evidence type="ECO:0000313" key="2">
    <source>
        <dbReference type="Proteomes" id="UP001060085"/>
    </source>
</evidence>
<sequence>MGVCTTHCRTTQRYARAPGARHERCVTSWRTQRIMDPKQPRRKDTGLSSVADRNGRTHGHTVTASSGGLKGRHRTSDYSAVPLHESHPGASSSLAHHPETSYVHDIHQRRIPMSLEQISSYAPRSGDVQGDQHDDTAAQAWGDDQDLDVGEGRDDQGEEEEGDQDENQEEEGFEDRGVVHVFFLGHSGRDVQGATVGPLGVAGAKKRLKKFKTAWQQMDLLLEERPILRLRGRHTTLTEYEEVQEDGLGCCSFCLVVQESWIGLTFRRLGPHMPERCVSQFGQTQGIPHAPIISPVEHCRPTSTKTYVSSEEQNLELLPAGVELPPRA</sequence>
<gene>
    <name evidence="1" type="ORF">M9H77_04534</name>
</gene>
<organism evidence="1 2">
    <name type="scientific">Catharanthus roseus</name>
    <name type="common">Madagascar periwinkle</name>
    <name type="synonym">Vinca rosea</name>
    <dbReference type="NCBI Taxonomy" id="4058"/>
    <lineage>
        <taxon>Eukaryota</taxon>
        <taxon>Viridiplantae</taxon>
        <taxon>Streptophyta</taxon>
        <taxon>Embryophyta</taxon>
        <taxon>Tracheophyta</taxon>
        <taxon>Spermatophyta</taxon>
        <taxon>Magnoliopsida</taxon>
        <taxon>eudicotyledons</taxon>
        <taxon>Gunneridae</taxon>
        <taxon>Pentapetalae</taxon>
        <taxon>asterids</taxon>
        <taxon>lamiids</taxon>
        <taxon>Gentianales</taxon>
        <taxon>Apocynaceae</taxon>
        <taxon>Rauvolfioideae</taxon>
        <taxon>Vinceae</taxon>
        <taxon>Catharanthinae</taxon>
        <taxon>Catharanthus</taxon>
    </lineage>
</organism>
<comment type="caution">
    <text evidence="1">The sequence shown here is derived from an EMBL/GenBank/DDBJ whole genome shotgun (WGS) entry which is preliminary data.</text>
</comment>
<keyword evidence="2" id="KW-1185">Reference proteome</keyword>
<dbReference type="Proteomes" id="UP001060085">
    <property type="component" value="Linkage Group LG01"/>
</dbReference>
<dbReference type="EMBL" id="CM044701">
    <property type="protein sequence ID" value="KAI5683306.1"/>
    <property type="molecule type" value="Genomic_DNA"/>
</dbReference>
<evidence type="ECO:0000313" key="1">
    <source>
        <dbReference type="EMBL" id="KAI5683306.1"/>
    </source>
</evidence>